<dbReference type="Proteomes" id="UP001176941">
    <property type="component" value="Unassembled WGS sequence"/>
</dbReference>
<gene>
    <name evidence="3" type="ORF">MRATA1EN1_LOCUS30709</name>
</gene>
<feature type="region of interest" description="Disordered" evidence="1">
    <location>
        <begin position="629"/>
        <end position="658"/>
    </location>
</feature>
<comment type="caution">
    <text evidence="3">The sequence shown here is derived from an EMBL/GenBank/DDBJ whole genome shotgun (WGS) entry which is preliminary data.</text>
</comment>
<keyword evidence="4" id="KW-1185">Reference proteome</keyword>
<feature type="compositionally biased region" description="Low complexity" evidence="1">
    <location>
        <begin position="445"/>
        <end position="456"/>
    </location>
</feature>
<feature type="region of interest" description="Disordered" evidence="1">
    <location>
        <begin position="678"/>
        <end position="718"/>
    </location>
</feature>
<evidence type="ECO:0000256" key="2">
    <source>
        <dbReference type="SAM" id="Phobius"/>
    </source>
</evidence>
<sequence length="801" mass="84488">MRRSGADFSLKPTVIGANDTACHTCASSAEISADTRSAAGVAPCSAAAIARTASGDCTAVAATVLLLQLLLLLPRPALLLLMLLVALQLLQLLLQAVSPLLLVLVATVLLLLCCCRCFSFYCSCFCWRYCSRGLPSFGSHAAPAPDSTTNDDDDCFVVNASAAHAFRAAAGAGAAGAGTPGRSVALTGGSSGFSSTSGEQPLEEERPQEGRVPPLGGGEEEDEALPQGFVSDTIAEEAMRLALENMRLEQQITSAFSDLVDALPSSGTTWSTIVQRARCAIKRFVLWRTFCETVIRAVVCAPALPLPPREVHELIDLACNFRAPVALRCRAVLRVAFTALIERFLLAGLLSRNCSVMRETMVRYLKDTSRIQRYMRYGAAIRGMLARRRFLHNLRELEIRGCLTSSTDIQALSPDGAGPSAGVPGDAGPSCSTTSGSPAEQGTEASSSSDADAAAAGEEAWKRLDERTDKQSERTEDVLVMAVRSSLGAALSYCCGNGAESAVDASIDCSAAVGRGQAYCFQFPGERVFTVKRRLGGSCRSAVQAYSTRLNQLLWDARVMGMTEELDRLFAAMFCEPRFAHQLLEGRQLPLIPSRVCRPLGAGEDAVADSPGDSPAPCQPPCPAPLKFCGRRPSRSSSSSSSVARKAPKRVRSSGATTGAAAAAPSFLHCPQQLGHKTDRAAPSAALGAPVDSSVESADDNAADANADHTAGPPPHLLGVSVRTAEQVSSSSIISTATCSNSSSRNGSETRRNSVVGHLHVRQSHQHMRQAVHEHTPEVCPHTVEACQHSLVACQPGPGVQ</sequence>
<dbReference type="EMBL" id="CATKSN020000122">
    <property type="protein sequence ID" value="CAI9149091.1"/>
    <property type="molecule type" value="Genomic_DNA"/>
</dbReference>
<feature type="compositionally biased region" description="Basic and acidic residues" evidence="1">
    <location>
        <begin position="459"/>
        <end position="473"/>
    </location>
</feature>
<evidence type="ECO:0000256" key="1">
    <source>
        <dbReference type="SAM" id="MobiDB-lite"/>
    </source>
</evidence>
<name>A0ABN8XLY1_RANTA</name>
<feature type="region of interest" description="Disordered" evidence="1">
    <location>
        <begin position="413"/>
        <end position="473"/>
    </location>
</feature>
<feature type="compositionally biased region" description="Low complexity" evidence="1">
    <location>
        <begin position="635"/>
        <end position="645"/>
    </location>
</feature>
<keyword evidence="2" id="KW-1133">Transmembrane helix</keyword>
<feature type="compositionally biased region" description="Polar residues" evidence="1">
    <location>
        <begin position="430"/>
        <end position="444"/>
    </location>
</feature>
<feature type="transmembrane region" description="Helical" evidence="2">
    <location>
        <begin position="100"/>
        <end position="122"/>
    </location>
</feature>
<proteinExistence type="predicted"/>
<protein>
    <submittedName>
        <fullName evidence="3">Uncharacterized protein</fullName>
    </submittedName>
</protein>
<evidence type="ECO:0000313" key="3">
    <source>
        <dbReference type="EMBL" id="CAI9149091.1"/>
    </source>
</evidence>
<feature type="region of interest" description="Disordered" evidence="1">
    <location>
        <begin position="731"/>
        <end position="752"/>
    </location>
</feature>
<organism evidence="3 4">
    <name type="scientific">Rangifer tarandus platyrhynchus</name>
    <name type="common">Svalbard reindeer</name>
    <dbReference type="NCBI Taxonomy" id="3082113"/>
    <lineage>
        <taxon>Eukaryota</taxon>
        <taxon>Metazoa</taxon>
        <taxon>Chordata</taxon>
        <taxon>Craniata</taxon>
        <taxon>Vertebrata</taxon>
        <taxon>Euteleostomi</taxon>
        <taxon>Mammalia</taxon>
        <taxon>Eutheria</taxon>
        <taxon>Laurasiatheria</taxon>
        <taxon>Artiodactyla</taxon>
        <taxon>Ruminantia</taxon>
        <taxon>Pecora</taxon>
        <taxon>Cervidae</taxon>
        <taxon>Odocoileinae</taxon>
        <taxon>Rangifer</taxon>
    </lineage>
</organism>
<reference evidence="3" key="1">
    <citation type="submission" date="2023-04" db="EMBL/GenBank/DDBJ databases">
        <authorList>
            <consortium name="ELIXIR-Norway"/>
        </authorList>
    </citation>
    <scope>NUCLEOTIDE SEQUENCE [LARGE SCALE GENOMIC DNA]</scope>
</reference>
<keyword evidence="2" id="KW-0812">Transmembrane</keyword>
<evidence type="ECO:0000313" key="4">
    <source>
        <dbReference type="Proteomes" id="UP001176941"/>
    </source>
</evidence>
<accession>A0ABN8XLY1</accession>
<feature type="region of interest" description="Disordered" evidence="1">
    <location>
        <begin position="188"/>
        <end position="226"/>
    </location>
</feature>
<keyword evidence="2" id="KW-0472">Membrane</keyword>
<feature type="compositionally biased region" description="Low complexity" evidence="1">
    <location>
        <begin position="731"/>
        <end position="744"/>
    </location>
</feature>